<dbReference type="AlphaFoldDB" id="A0A7S2WBH6"/>
<dbReference type="CDD" id="cd10428">
    <property type="entry name" value="LFG_like"/>
    <property type="match status" value="1"/>
</dbReference>
<dbReference type="EMBL" id="HBHK01009578">
    <property type="protein sequence ID" value="CAD9677841.1"/>
    <property type="molecule type" value="Transcribed_RNA"/>
</dbReference>
<evidence type="ECO:0000256" key="6">
    <source>
        <dbReference type="SAM" id="MobiDB-lite"/>
    </source>
</evidence>
<keyword evidence="4 5" id="KW-0472">Membrane</keyword>
<dbReference type="PANTHER" id="PTHR23291">
    <property type="entry name" value="BAX INHIBITOR-RELATED"/>
    <property type="match status" value="1"/>
</dbReference>
<gene>
    <name evidence="7" type="ORF">QSP1433_LOCUS5942</name>
    <name evidence="8" type="ORF">QSP1433_LOCUS5943</name>
</gene>
<keyword evidence="2 5" id="KW-0812">Transmembrane</keyword>
<feature type="region of interest" description="Disordered" evidence="6">
    <location>
        <begin position="1"/>
        <end position="28"/>
    </location>
</feature>
<evidence type="ECO:0000313" key="7">
    <source>
        <dbReference type="EMBL" id="CAD9677839.1"/>
    </source>
</evidence>
<protein>
    <submittedName>
        <fullName evidence="7">Uncharacterized protein</fullName>
    </submittedName>
</protein>
<comment type="subcellular location">
    <subcellularLocation>
        <location evidence="1">Membrane</location>
        <topology evidence="1">Multi-pass membrane protein</topology>
    </subcellularLocation>
</comment>
<feature type="transmembrane region" description="Helical" evidence="5">
    <location>
        <begin position="72"/>
        <end position="94"/>
    </location>
</feature>
<dbReference type="EMBL" id="HBHK01009577">
    <property type="protein sequence ID" value="CAD9677839.1"/>
    <property type="molecule type" value="Transcribed_RNA"/>
</dbReference>
<evidence type="ECO:0000256" key="5">
    <source>
        <dbReference type="RuleBase" id="RU004379"/>
    </source>
</evidence>
<feature type="transmembrane region" description="Helical" evidence="5">
    <location>
        <begin position="254"/>
        <end position="273"/>
    </location>
</feature>
<comment type="similarity">
    <text evidence="5">Belongs to the BI1 family.</text>
</comment>
<evidence type="ECO:0000256" key="2">
    <source>
        <dbReference type="ARBA" id="ARBA00022692"/>
    </source>
</evidence>
<reference evidence="7" key="1">
    <citation type="submission" date="2021-01" db="EMBL/GenBank/DDBJ databases">
        <authorList>
            <person name="Corre E."/>
            <person name="Pelletier E."/>
            <person name="Niang G."/>
            <person name="Scheremetjew M."/>
            <person name="Finn R."/>
            <person name="Kale V."/>
            <person name="Holt S."/>
            <person name="Cochrane G."/>
            <person name="Meng A."/>
            <person name="Brown T."/>
            <person name="Cohen L."/>
        </authorList>
    </citation>
    <scope>NUCLEOTIDE SEQUENCE</scope>
    <source>
        <strain evidence="7">NY070348D</strain>
    </source>
</reference>
<keyword evidence="3 5" id="KW-1133">Transmembrane helix</keyword>
<dbReference type="GO" id="GO:0016020">
    <property type="term" value="C:membrane"/>
    <property type="evidence" value="ECO:0007669"/>
    <property type="project" value="UniProtKB-SubCell"/>
</dbReference>
<feature type="transmembrane region" description="Helical" evidence="5">
    <location>
        <begin position="194"/>
        <end position="212"/>
    </location>
</feature>
<evidence type="ECO:0000256" key="1">
    <source>
        <dbReference type="ARBA" id="ARBA00004141"/>
    </source>
</evidence>
<feature type="transmembrane region" description="Helical" evidence="5">
    <location>
        <begin position="163"/>
        <end position="182"/>
    </location>
</feature>
<proteinExistence type="inferred from homology"/>
<name>A0A7S2WBH6_9STRA</name>
<feature type="transmembrane region" description="Helical" evidence="5">
    <location>
        <begin position="137"/>
        <end position="157"/>
    </location>
</feature>
<dbReference type="InterPro" id="IPR006214">
    <property type="entry name" value="Bax_inhibitor_1-related"/>
</dbReference>
<dbReference type="Pfam" id="PF01027">
    <property type="entry name" value="Bax1-I"/>
    <property type="match status" value="1"/>
</dbReference>
<dbReference type="PANTHER" id="PTHR23291:SF47">
    <property type="entry name" value="TRANSMEMBRANE BAX INHIBITOR MOTIF CONTAINING 7"/>
    <property type="match status" value="1"/>
</dbReference>
<evidence type="ECO:0000256" key="3">
    <source>
        <dbReference type="ARBA" id="ARBA00022989"/>
    </source>
</evidence>
<evidence type="ECO:0000256" key="4">
    <source>
        <dbReference type="ARBA" id="ARBA00023136"/>
    </source>
</evidence>
<feature type="transmembrane region" description="Helical" evidence="5">
    <location>
        <begin position="106"/>
        <end position="125"/>
    </location>
</feature>
<feature type="transmembrane region" description="Helical" evidence="5">
    <location>
        <begin position="218"/>
        <end position="234"/>
    </location>
</feature>
<evidence type="ECO:0000313" key="8">
    <source>
        <dbReference type="EMBL" id="CAD9677841.1"/>
    </source>
</evidence>
<organism evidence="7">
    <name type="scientific">Mucochytrium quahogii</name>
    <dbReference type="NCBI Taxonomy" id="96639"/>
    <lineage>
        <taxon>Eukaryota</taxon>
        <taxon>Sar</taxon>
        <taxon>Stramenopiles</taxon>
        <taxon>Bigyra</taxon>
        <taxon>Labyrinthulomycetes</taxon>
        <taxon>Thraustochytrida</taxon>
        <taxon>Thraustochytriidae</taxon>
        <taxon>Mucochytrium</taxon>
    </lineage>
</organism>
<sequence length="280" mass="31286">MDQGTYASARREEVDIEANKPLGHGQDRSYQDAGYEQAYHGDGGYAPTYEDEPGPTLDSYDIIVRQGFVRKVFGILTLQLGVTFSFVLLCALHKPTREYMNPEVRTWPFTLGMILTFGSLIGMMCCGNVMRVYPTNYIFLTVFTLAETLMLGSTSAMYDAQSVSMACGTTFAIVAALTVFAMQTKYDFTGMGPYLLCALWGMVMYSFIAMFIGGGTGTLYAFFGTILFSFYIVYDTQIIVGGKHRKYQIGVDDYVFAAMALYLDIINLFLYLLQLFGNRN</sequence>
<accession>A0A7S2WBH6</accession>